<dbReference type="RefSeq" id="WP_176752966.1">
    <property type="nucleotide sequence ID" value="NZ_BJVZ01000011.1"/>
</dbReference>
<protein>
    <submittedName>
        <fullName evidence="4">Competence protein ComGD</fullName>
    </submittedName>
</protein>
<evidence type="ECO:0000313" key="5">
    <source>
        <dbReference type="Proteomes" id="UP000199334"/>
    </source>
</evidence>
<gene>
    <name evidence="4" type="ORF">SAMN05216498_1598</name>
</gene>
<keyword evidence="2" id="KW-0178">Competence</keyword>
<reference evidence="4 5" key="1">
    <citation type="submission" date="2016-10" db="EMBL/GenBank/DDBJ databases">
        <authorList>
            <person name="de Groot N.N."/>
        </authorList>
    </citation>
    <scope>NUCLEOTIDE SEQUENCE [LARGE SCALE GENOMIC DNA]</scope>
    <source>
        <strain evidence="4 5">CGMCC 1.3442</strain>
    </source>
</reference>
<dbReference type="Pfam" id="PF07963">
    <property type="entry name" value="N_methyl"/>
    <property type="match status" value="1"/>
</dbReference>
<dbReference type="GO" id="GO:0030420">
    <property type="term" value="P:establishment of competence for transformation"/>
    <property type="evidence" value="ECO:0007669"/>
    <property type="project" value="UniProtKB-KW"/>
</dbReference>
<dbReference type="InterPro" id="IPR016785">
    <property type="entry name" value="ComGD"/>
</dbReference>
<dbReference type="EMBL" id="FNIG01000003">
    <property type="protein sequence ID" value="SDN17982.1"/>
    <property type="molecule type" value="Genomic_DNA"/>
</dbReference>
<keyword evidence="3" id="KW-0472">Membrane</keyword>
<evidence type="ECO:0000313" key="4">
    <source>
        <dbReference type="EMBL" id="SDN17982.1"/>
    </source>
</evidence>
<comment type="subcellular location">
    <subcellularLocation>
        <location evidence="1">Cell surface</location>
    </subcellularLocation>
</comment>
<dbReference type="STRING" id="237069.SAMN05216498_1598"/>
<evidence type="ECO:0000256" key="1">
    <source>
        <dbReference type="ARBA" id="ARBA00004241"/>
    </source>
</evidence>
<dbReference type="NCBIfam" id="TIGR02532">
    <property type="entry name" value="IV_pilin_GFxxxE"/>
    <property type="match status" value="1"/>
</dbReference>
<dbReference type="NCBIfam" id="NF040982">
    <property type="entry name" value="ComGD"/>
    <property type="match status" value="1"/>
</dbReference>
<accession>A0A1G9Z960</accession>
<keyword evidence="3" id="KW-1133">Transmembrane helix</keyword>
<keyword evidence="5" id="KW-1185">Reference proteome</keyword>
<dbReference type="InterPro" id="IPR012902">
    <property type="entry name" value="N_methyl_site"/>
</dbReference>
<keyword evidence="3" id="KW-0812">Transmembrane</keyword>
<dbReference type="GO" id="GO:0009986">
    <property type="term" value="C:cell surface"/>
    <property type="evidence" value="ECO:0007669"/>
    <property type="project" value="UniProtKB-SubCell"/>
</dbReference>
<sequence>MGNKQAGFTVIEMLIVLTIILMITTFSMNQMVKSTTNDPLEDFLEQLEKDIFMMQQQAMTKQKQLSLLFHLNEHYYMIYDSPLNPAILKRDYDHRLQLDLTSINNPLHYRSSGVPINPGSFILTYNEKHYKVTFPFGKGRFYVTEL</sequence>
<dbReference type="PIRSF" id="PIRSF021292">
    <property type="entry name" value="Competence_ComGD"/>
    <property type="match status" value="1"/>
</dbReference>
<dbReference type="Proteomes" id="UP000199334">
    <property type="component" value="Unassembled WGS sequence"/>
</dbReference>
<dbReference type="AlphaFoldDB" id="A0A1G9Z960"/>
<proteinExistence type="predicted"/>
<organism evidence="4 5">
    <name type="scientific">Tenuibacillus multivorans</name>
    <dbReference type="NCBI Taxonomy" id="237069"/>
    <lineage>
        <taxon>Bacteria</taxon>
        <taxon>Bacillati</taxon>
        <taxon>Bacillota</taxon>
        <taxon>Bacilli</taxon>
        <taxon>Bacillales</taxon>
        <taxon>Bacillaceae</taxon>
        <taxon>Tenuibacillus</taxon>
    </lineage>
</organism>
<evidence type="ECO:0000256" key="3">
    <source>
        <dbReference type="SAM" id="Phobius"/>
    </source>
</evidence>
<name>A0A1G9Z960_9BACI</name>
<evidence type="ECO:0000256" key="2">
    <source>
        <dbReference type="ARBA" id="ARBA00023287"/>
    </source>
</evidence>
<feature type="transmembrane region" description="Helical" evidence="3">
    <location>
        <begin position="6"/>
        <end position="26"/>
    </location>
</feature>